<dbReference type="AlphaFoldDB" id="A0A9J5ZCZ8"/>
<accession>A0A9J5ZCZ8</accession>
<comment type="caution">
    <text evidence="1">The sequence shown here is derived from an EMBL/GenBank/DDBJ whole genome shotgun (WGS) entry which is preliminary data.</text>
</comment>
<reference evidence="1 2" key="1">
    <citation type="submission" date="2020-09" db="EMBL/GenBank/DDBJ databases">
        <title>De no assembly of potato wild relative species, Solanum commersonii.</title>
        <authorList>
            <person name="Cho K."/>
        </authorList>
    </citation>
    <scope>NUCLEOTIDE SEQUENCE [LARGE SCALE GENOMIC DNA]</scope>
    <source>
        <strain evidence="1">LZ3.2</strain>
        <tissue evidence="1">Leaf</tissue>
    </source>
</reference>
<organism evidence="1 2">
    <name type="scientific">Solanum commersonii</name>
    <name type="common">Commerson's wild potato</name>
    <name type="synonym">Commerson's nightshade</name>
    <dbReference type="NCBI Taxonomy" id="4109"/>
    <lineage>
        <taxon>Eukaryota</taxon>
        <taxon>Viridiplantae</taxon>
        <taxon>Streptophyta</taxon>
        <taxon>Embryophyta</taxon>
        <taxon>Tracheophyta</taxon>
        <taxon>Spermatophyta</taxon>
        <taxon>Magnoliopsida</taxon>
        <taxon>eudicotyledons</taxon>
        <taxon>Gunneridae</taxon>
        <taxon>Pentapetalae</taxon>
        <taxon>asterids</taxon>
        <taxon>lamiids</taxon>
        <taxon>Solanales</taxon>
        <taxon>Solanaceae</taxon>
        <taxon>Solanoideae</taxon>
        <taxon>Solaneae</taxon>
        <taxon>Solanum</taxon>
    </lineage>
</organism>
<dbReference type="EMBL" id="JACXVP010000004">
    <property type="protein sequence ID" value="KAG5610737.1"/>
    <property type="molecule type" value="Genomic_DNA"/>
</dbReference>
<protein>
    <submittedName>
        <fullName evidence="1">Uncharacterized protein</fullName>
    </submittedName>
</protein>
<name>A0A9J5ZCZ8_SOLCO</name>
<sequence length="72" mass="8471">MRVSIHATDKFSFKWGKFDLSHSNFLCDQMAKEKIEMVGDPLNDHECWTRPVNMKASRNMLMIDNRLLNKAK</sequence>
<dbReference type="Proteomes" id="UP000824120">
    <property type="component" value="Chromosome 4"/>
</dbReference>
<evidence type="ECO:0000313" key="2">
    <source>
        <dbReference type="Proteomes" id="UP000824120"/>
    </source>
</evidence>
<gene>
    <name evidence="1" type="ORF">H5410_022018</name>
</gene>
<keyword evidence="2" id="KW-1185">Reference proteome</keyword>
<proteinExistence type="predicted"/>
<evidence type="ECO:0000313" key="1">
    <source>
        <dbReference type="EMBL" id="KAG5610737.1"/>
    </source>
</evidence>